<feature type="domain" description="HTH luxR-type" evidence="5">
    <location>
        <begin position="725"/>
        <end position="790"/>
    </location>
</feature>
<dbReference type="InterPro" id="IPR011990">
    <property type="entry name" value="TPR-like_helical_dom_sf"/>
</dbReference>
<dbReference type="Gene3D" id="1.25.40.10">
    <property type="entry name" value="Tetratricopeptide repeat domain"/>
    <property type="match status" value="1"/>
</dbReference>
<dbReference type="AlphaFoldDB" id="A0A0S2LYF5"/>
<evidence type="ECO:0000313" key="7">
    <source>
        <dbReference type="Proteomes" id="UP000059574"/>
    </source>
</evidence>
<dbReference type="Pfam" id="PF00196">
    <property type="entry name" value="GerE"/>
    <property type="match status" value="1"/>
</dbReference>
<evidence type="ECO:0000313" key="6">
    <source>
        <dbReference type="EMBL" id="ALO66342.1"/>
    </source>
</evidence>
<dbReference type="EMBL" id="CP013200">
    <property type="protein sequence ID" value="ALO66342.1"/>
    <property type="molecule type" value="Genomic_DNA"/>
</dbReference>
<gene>
    <name evidence="6" type="ORF">AS189_07355</name>
</gene>
<evidence type="ECO:0000259" key="5">
    <source>
        <dbReference type="PROSITE" id="PS50043"/>
    </source>
</evidence>
<keyword evidence="1" id="KW-0805">Transcription regulation</keyword>
<proteinExistence type="predicted"/>
<dbReference type="Proteomes" id="UP000059574">
    <property type="component" value="Chromosome"/>
</dbReference>
<sequence>MFWQQLLQTVMAPQDRDAKAGGTESGHAVEPSKDPSTDPVSDVSAALAGAAPLTVIVTNFHTVQGTAFERDLARLLVRTPELSLIVETRSVLEIEKVQLSTGLDVYVVDADDLTFSSAEASQFHEGTPLAAISDELNEHFQGLPITHRTARLATQGSLAPAANLAEHIIARVTDMVLVESVSARDQLQKPAVARLLTVTLPLNHFDAALVRALVPDQELAPSIRILLENNLLSSTNASLGIRYSYRPIIKAALTRKMAAEIASCKAQTLEAAAAFELARKQHSPAFDYAMTNKDYRQGTNILIQSGLLLFADSAKVLQRTLPRIPKTQLVKYPLLTVALGIIYNGDQRTRFKGLEHFALALSATQLLGKSVPPEERVAMGLARAVALRMTGQFKVAAATSRTALKNLNELSLADRDKLRIVETISLGQWGLTLLLVGDFNSAEKALQQSVATGEIADSQQAQYFSMSLLAYRHAVDGDLQTAAMFAQLASEFSFHTTDMELYQKTPLAVALGMIELGRLQPDAAAEHLKTVISETATSEFWGRLRVIEAHIDLLRGQAGIAAGRLTVVLGRRRDLPALNPLDATALLVLHADLLLTGGNASGAGAALAKLPSKNPAAIITRARLSLATGNPAQTAELLSPKIAFTTALQSVEARVLLTVARLHLLPKESLRTDLEMISGAITALANHWPLVMLTASDRDLLRTSMEKMNVPYPGSATLPEEIIPVKLESIALTRRESTILATLATTGDRAEIARINFVSLNTVKSQLRSLYKKLGVASREEALLVAHQENLLN</sequence>
<keyword evidence="3" id="KW-0804">Transcription</keyword>
<dbReference type="PANTHER" id="PTHR44688">
    <property type="entry name" value="DNA-BINDING TRANSCRIPTIONAL ACTIVATOR DEVR_DOSR"/>
    <property type="match status" value="1"/>
</dbReference>
<dbReference type="PROSITE" id="PS50043">
    <property type="entry name" value="HTH_LUXR_2"/>
    <property type="match status" value="1"/>
</dbReference>
<reference evidence="7" key="1">
    <citation type="submission" date="2015-11" db="EMBL/GenBank/DDBJ databases">
        <authorList>
            <person name="Kumar R."/>
            <person name="Singh D."/>
            <person name="Swarnkar M.K."/>
            <person name="Singh A.K."/>
            <person name="Kumar S."/>
        </authorList>
    </citation>
    <scope>NUCLEOTIDE SEQUENCE [LARGE SCALE GENOMIC DNA]</scope>
    <source>
        <strain evidence="7">ERGS4:06</strain>
    </source>
</reference>
<evidence type="ECO:0000256" key="2">
    <source>
        <dbReference type="ARBA" id="ARBA00023125"/>
    </source>
</evidence>
<name>A0A0S2LYF5_9MICC</name>
<dbReference type="Gene3D" id="1.10.10.10">
    <property type="entry name" value="Winged helix-like DNA-binding domain superfamily/Winged helix DNA-binding domain"/>
    <property type="match status" value="1"/>
</dbReference>
<dbReference type="PANTHER" id="PTHR44688:SF16">
    <property type="entry name" value="DNA-BINDING TRANSCRIPTIONAL ACTIVATOR DEVR_DOSR"/>
    <property type="match status" value="1"/>
</dbReference>
<dbReference type="InterPro" id="IPR000792">
    <property type="entry name" value="Tscrpt_reg_LuxR_C"/>
</dbReference>
<evidence type="ECO:0000256" key="3">
    <source>
        <dbReference type="ARBA" id="ARBA00023163"/>
    </source>
</evidence>
<organism evidence="6 7">
    <name type="scientific">Arthrobacter alpinus</name>
    <dbReference type="NCBI Taxonomy" id="656366"/>
    <lineage>
        <taxon>Bacteria</taxon>
        <taxon>Bacillati</taxon>
        <taxon>Actinomycetota</taxon>
        <taxon>Actinomycetes</taxon>
        <taxon>Micrococcales</taxon>
        <taxon>Micrococcaceae</taxon>
        <taxon>Arthrobacter</taxon>
    </lineage>
</organism>
<keyword evidence="2" id="KW-0238">DNA-binding</keyword>
<dbReference type="CDD" id="cd06170">
    <property type="entry name" value="LuxR_C_like"/>
    <property type="match status" value="1"/>
</dbReference>
<accession>A0A0S2LYF5</accession>
<dbReference type="SUPFAM" id="SSF46894">
    <property type="entry name" value="C-terminal effector domain of the bipartite response regulators"/>
    <property type="match status" value="1"/>
</dbReference>
<dbReference type="InterPro" id="IPR016032">
    <property type="entry name" value="Sig_transdc_resp-reg_C-effctor"/>
</dbReference>
<dbReference type="SMART" id="SM00421">
    <property type="entry name" value="HTH_LUXR"/>
    <property type="match status" value="1"/>
</dbReference>
<evidence type="ECO:0000256" key="4">
    <source>
        <dbReference type="SAM" id="MobiDB-lite"/>
    </source>
</evidence>
<reference evidence="6 7" key="2">
    <citation type="journal article" date="2016" name="J. Biotechnol.">
        <title>Complete genome sequence of Arthrobacter alpinus ERGS4:06, a yellow pigmented bacterium tolerant to cold and radiations isolated from Sikkim Himalaya.</title>
        <authorList>
            <person name="Kumar R."/>
            <person name="Singh D."/>
            <person name="Swarnkar M.K."/>
            <person name="Singh A.K."/>
            <person name="Kumar S."/>
        </authorList>
    </citation>
    <scope>NUCLEOTIDE SEQUENCE [LARGE SCALE GENOMIC DNA]</scope>
    <source>
        <strain evidence="6 7">ERGS4:06</strain>
    </source>
</reference>
<dbReference type="GO" id="GO:0003677">
    <property type="term" value="F:DNA binding"/>
    <property type="evidence" value="ECO:0007669"/>
    <property type="project" value="UniProtKB-KW"/>
</dbReference>
<evidence type="ECO:0000256" key="1">
    <source>
        <dbReference type="ARBA" id="ARBA00023015"/>
    </source>
</evidence>
<dbReference type="InterPro" id="IPR036388">
    <property type="entry name" value="WH-like_DNA-bd_sf"/>
</dbReference>
<protein>
    <recommendedName>
        <fullName evidence="5">HTH luxR-type domain-containing protein</fullName>
    </recommendedName>
</protein>
<feature type="region of interest" description="Disordered" evidence="4">
    <location>
        <begin position="13"/>
        <end position="42"/>
    </location>
</feature>
<dbReference type="GO" id="GO:0006355">
    <property type="term" value="P:regulation of DNA-templated transcription"/>
    <property type="evidence" value="ECO:0007669"/>
    <property type="project" value="InterPro"/>
</dbReference>